<evidence type="ECO:0000259" key="1">
    <source>
        <dbReference type="Pfam" id="PF01261"/>
    </source>
</evidence>
<dbReference type="EMBL" id="JARMQG010000068">
    <property type="protein sequence ID" value="MED3562047.1"/>
    <property type="molecule type" value="Genomic_DNA"/>
</dbReference>
<accession>A0ABU6N837</accession>
<protein>
    <submittedName>
        <fullName evidence="2">TIM barrel protein</fullName>
    </submittedName>
</protein>
<dbReference type="InterPro" id="IPR013022">
    <property type="entry name" value="Xyl_isomerase-like_TIM-brl"/>
</dbReference>
<dbReference type="RefSeq" id="WP_327966955.1">
    <property type="nucleotide sequence ID" value="NZ_JARMQG010000068.1"/>
</dbReference>
<feature type="domain" description="Xylose isomerase-like TIM barrel" evidence="1">
    <location>
        <begin position="24"/>
        <end position="269"/>
    </location>
</feature>
<dbReference type="InterPro" id="IPR050312">
    <property type="entry name" value="IolE/XylAMocC-like"/>
</dbReference>
<proteinExistence type="predicted"/>
<name>A0ABU6N837_9BACI</name>
<dbReference type="Gene3D" id="3.20.20.150">
    <property type="entry name" value="Divalent-metal-dependent TIM barrel enzymes"/>
    <property type="match status" value="1"/>
</dbReference>
<gene>
    <name evidence="2" type="ORF">P4447_06180</name>
</gene>
<sequence>MKIAGMNITFKHYPFQYFLDCMDRLGISSIELWAGEPHLYVYRNLLSNLKEIKREVKSRNMEIVCYTPEQCIYPFNLAASDPHWRKTSIDYFIENLHAAAEVETNMMLITSGIGDFSVSQEESWKFASDSIYQITKTAEQEGIALALEPLTKFESNLIIDTPGLKKMIEEIQSPSLKGMIDTVAMHLAGETPDDYFSQLSELSHFHLIDGDGETDSHLALDDGSLRWREYVKSLQYHQYDGACTLEIMGAGYYQNPQDAVKKSLEKLNEFGIV</sequence>
<dbReference type="Pfam" id="PF01261">
    <property type="entry name" value="AP_endonuc_2"/>
    <property type="match status" value="1"/>
</dbReference>
<dbReference type="Proteomes" id="UP001330749">
    <property type="component" value="Unassembled WGS sequence"/>
</dbReference>
<reference evidence="2 3" key="1">
    <citation type="submission" date="2023-03" db="EMBL/GenBank/DDBJ databases">
        <title>Bacillus Genome Sequencing.</title>
        <authorList>
            <person name="Dunlap C."/>
        </authorList>
    </citation>
    <scope>NUCLEOTIDE SEQUENCE [LARGE SCALE GENOMIC DNA]</scope>
    <source>
        <strain evidence="2 3">B-14544</strain>
    </source>
</reference>
<comment type="caution">
    <text evidence="2">The sequence shown here is derived from an EMBL/GenBank/DDBJ whole genome shotgun (WGS) entry which is preliminary data.</text>
</comment>
<keyword evidence="3" id="KW-1185">Reference proteome</keyword>
<dbReference type="InterPro" id="IPR036237">
    <property type="entry name" value="Xyl_isomerase-like_sf"/>
</dbReference>
<organism evidence="2 3">
    <name type="scientific">Bacillus xiapuensis</name>
    <dbReference type="NCBI Taxonomy" id="2014075"/>
    <lineage>
        <taxon>Bacteria</taxon>
        <taxon>Bacillati</taxon>
        <taxon>Bacillota</taxon>
        <taxon>Bacilli</taxon>
        <taxon>Bacillales</taxon>
        <taxon>Bacillaceae</taxon>
        <taxon>Bacillus</taxon>
    </lineage>
</organism>
<dbReference type="PANTHER" id="PTHR12110">
    <property type="entry name" value="HYDROXYPYRUVATE ISOMERASE"/>
    <property type="match status" value="1"/>
</dbReference>
<evidence type="ECO:0000313" key="3">
    <source>
        <dbReference type="Proteomes" id="UP001330749"/>
    </source>
</evidence>
<dbReference type="SUPFAM" id="SSF51658">
    <property type="entry name" value="Xylose isomerase-like"/>
    <property type="match status" value="1"/>
</dbReference>
<evidence type="ECO:0000313" key="2">
    <source>
        <dbReference type="EMBL" id="MED3562047.1"/>
    </source>
</evidence>